<feature type="region of interest" description="Disordered" evidence="1">
    <location>
        <begin position="41"/>
        <end position="171"/>
    </location>
</feature>
<evidence type="ECO:0000256" key="1">
    <source>
        <dbReference type="SAM" id="MobiDB-lite"/>
    </source>
</evidence>
<dbReference type="AlphaFoldDB" id="A0A9P4LKW5"/>
<dbReference type="EMBL" id="ML978210">
    <property type="protein sequence ID" value="KAF2028635.1"/>
    <property type="molecule type" value="Genomic_DNA"/>
</dbReference>
<gene>
    <name evidence="2" type="ORF">EK21DRAFT_90455</name>
</gene>
<reference evidence="2" key="1">
    <citation type="journal article" date="2020" name="Stud. Mycol.">
        <title>101 Dothideomycetes genomes: a test case for predicting lifestyles and emergence of pathogens.</title>
        <authorList>
            <person name="Haridas S."/>
            <person name="Albert R."/>
            <person name="Binder M."/>
            <person name="Bloem J."/>
            <person name="Labutti K."/>
            <person name="Salamov A."/>
            <person name="Andreopoulos B."/>
            <person name="Baker S."/>
            <person name="Barry K."/>
            <person name="Bills G."/>
            <person name="Bluhm B."/>
            <person name="Cannon C."/>
            <person name="Castanera R."/>
            <person name="Culley D."/>
            <person name="Daum C."/>
            <person name="Ezra D."/>
            <person name="Gonzalez J."/>
            <person name="Henrissat B."/>
            <person name="Kuo A."/>
            <person name="Liang C."/>
            <person name="Lipzen A."/>
            <person name="Lutzoni F."/>
            <person name="Magnuson J."/>
            <person name="Mondo S."/>
            <person name="Nolan M."/>
            <person name="Ohm R."/>
            <person name="Pangilinan J."/>
            <person name="Park H.-J."/>
            <person name="Ramirez L."/>
            <person name="Alfaro M."/>
            <person name="Sun H."/>
            <person name="Tritt A."/>
            <person name="Yoshinaga Y."/>
            <person name="Zwiers L.-H."/>
            <person name="Turgeon B."/>
            <person name="Goodwin S."/>
            <person name="Spatafora J."/>
            <person name="Crous P."/>
            <person name="Grigoriev I."/>
        </authorList>
    </citation>
    <scope>NUCLEOTIDE SEQUENCE</scope>
    <source>
        <strain evidence="2">CBS 110217</strain>
    </source>
</reference>
<feature type="compositionally biased region" description="Basic and acidic residues" evidence="1">
    <location>
        <begin position="41"/>
        <end position="60"/>
    </location>
</feature>
<evidence type="ECO:0000313" key="3">
    <source>
        <dbReference type="Proteomes" id="UP000799777"/>
    </source>
</evidence>
<name>A0A9P4LKW5_9PLEO</name>
<organism evidence="2 3">
    <name type="scientific">Setomelanomma holmii</name>
    <dbReference type="NCBI Taxonomy" id="210430"/>
    <lineage>
        <taxon>Eukaryota</taxon>
        <taxon>Fungi</taxon>
        <taxon>Dikarya</taxon>
        <taxon>Ascomycota</taxon>
        <taxon>Pezizomycotina</taxon>
        <taxon>Dothideomycetes</taxon>
        <taxon>Pleosporomycetidae</taxon>
        <taxon>Pleosporales</taxon>
        <taxon>Pleosporineae</taxon>
        <taxon>Phaeosphaeriaceae</taxon>
        <taxon>Setomelanomma</taxon>
    </lineage>
</organism>
<comment type="caution">
    <text evidence="2">The sequence shown here is derived from an EMBL/GenBank/DDBJ whole genome shotgun (WGS) entry which is preliminary data.</text>
</comment>
<proteinExistence type="predicted"/>
<feature type="compositionally biased region" description="Polar residues" evidence="1">
    <location>
        <begin position="124"/>
        <end position="136"/>
    </location>
</feature>
<sequence>MASVAPGPVPERAHKLQRAHGGCAAIGWLSKATQWREAEREWGNVDLDHPEQAAEGRTEKNTAPSARAVVKGSRGKGSRPSVAQPRSALLHDTQRSELDPRALGGRRLCAAPGPLGGPRYRTGIASSTRRLPSQGSWPVARQGLARSSASTPKPPDMLPMHPSSRGGSDGR</sequence>
<accession>A0A9P4LKW5</accession>
<protein>
    <submittedName>
        <fullName evidence="2">Uncharacterized protein</fullName>
    </submittedName>
</protein>
<dbReference type="Proteomes" id="UP000799777">
    <property type="component" value="Unassembled WGS sequence"/>
</dbReference>
<keyword evidence="3" id="KW-1185">Reference proteome</keyword>
<evidence type="ECO:0000313" key="2">
    <source>
        <dbReference type="EMBL" id="KAF2028635.1"/>
    </source>
</evidence>